<feature type="domain" description="Exostosin GT47" evidence="6">
    <location>
        <begin position="18"/>
        <end position="345"/>
    </location>
</feature>
<keyword evidence="8" id="KW-1185">Reference proteome</keyword>
<keyword evidence="3" id="KW-0808">Transferase</keyword>
<sequence length="434" mass="50855">MNQERAEKRLINVQEDPCSGRYIYMHDLPARFNHDLVTKCHTLSQWFDFCPYVKNEGFGPRLNETSWYATNQFMLSVIFYNRMKKYECLTTSSFIASAIYAPFFPGLEVGRFLWGGFNSSVKDAAALNFSTWLRRKPEWSRMFGKDHFFVAGRITWDFRRLRNANSKSWGNALLNLPEAKNMTMLTIESSPYGSNDFAIPYPTFFHPSSDREVIEWQQRVRKSTRRRYLFAFGGAPRPNMTGSVRGELISQCKNAIGNSCRLLNCLHKDDLCNSPKNIIKTYMKSDFCLQPPGDSYTRKSTFDSILAGCIPVFFHPGSAYIQYLWHFPKNYTKYSVFIPMDGIKNGSVNVRELLSKIPDSKVFALREEVIRLIPRIIYAQNKLETFEDAFDVSVKMVLRRIEEARIRFRQWKEESRRKYYFTGKGEDHEWDSYF</sequence>
<evidence type="ECO:0000313" key="7">
    <source>
        <dbReference type="EnsemblPlants" id="AUR62018497-RA:cds"/>
    </source>
</evidence>
<evidence type="ECO:0000256" key="5">
    <source>
        <dbReference type="ARBA" id="ARBA00023034"/>
    </source>
</evidence>
<proteinExistence type="inferred from homology"/>
<keyword evidence="4" id="KW-0735">Signal-anchor</keyword>
<dbReference type="PANTHER" id="PTHR11062">
    <property type="entry name" value="EXOSTOSIN HEPARAN SULFATE GLYCOSYLTRANSFERASE -RELATED"/>
    <property type="match status" value="1"/>
</dbReference>
<evidence type="ECO:0000256" key="1">
    <source>
        <dbReference type="ARBA" id="ARBA00004323"/>
    </source>
</evidence>
<dbReference type="GO" id="GO:0000139">
    <property type="term" value="C:Golgi membrane"/>
    <property type="evidence" value="ECO:0007669"/>
    <property type="project" value="UniProtKB-SubCell"/>
</dbReference>
<dbReference type="AlphaFoldDB" id="A0A803LTF3"/>
<dbReference type="Gramene" id="AUR62018497-RA">
    <property type="protein sequence ID" value="AUR62018497-RA:cds"/>
    <property type="gene ID" value="AUR62018497"/>
</dbReference>
<name>A0A803LTF3_CHEQI</name>
<reference evidence="7" key="2">
    <citation type="submission" date="2021-03" db="UniProtKB">
        <authorList>
            <consortium name="EnsemblPlants"/>
        </authorList>
    </citation>
    <scope>IDENTIFICATION</scope>
</reference>
<evidence type="ECO:0000313" key="8">
    <source>
        <dbReference type="Proteomes" id="UP000596660"/>
    </source>
</evidence>
<accession>A0A803LTF3</accession>
<dbReference type="EnsemblPlants" id="AUR62018497-RA">
    <property type="protein sequence ID" value="AUR62018497-RA:cds"/>
    <property type="gene ID" value="AUR62018497"/>
</dbReference>
<keyword evidence="4" id="KW-0812">Transmembrane</keyword>
<keyword evidence="3" id="KW-0328">Glycosyltransferase</keyword>
<evidence type="ECO:0000256" key="2">
    <source>
        <dbReference type="ARBA" id="ARBA00010271"/>
    </source>
</evidence>
<comment type="similarity">
    <text evidence="2">Belongs to the glycosyltransferase 47 family.</text>
</comment>
<dbReference type="PANTHER" id="PTHR11062:SF394">
    <property type="entry name" value="XYLOGLUCAN GALACTOSYLTRANSFERASE GT11-RELATED"/>
    <property type="match status" value="1"/>
</dbReference>
<dbReference type="InterPro" id="IPR004263">
    <property type="entry name" value="Exostosin"/>
</dbReference>
<dbReference type="Proteomes" id="UP000596660">
    <property type="component" value="Unplaced"/>
</dbReference>
<protein>
    <recommendedName>
        <fullName evidence="6">Exostosin GT47 domain-containing protein</fullName>
    </recommendedName>
</protein>
<evidence type="ECO:0000256" key="4">
    <source>
        <dbReference type="ARBA" id="ARBA00022968"/>
    </source>
</evidence>
<keyword evidence="5" id="KW-0333">Golgi apparatus</keyword>
<dbReference type="GO" id="GO:0016757">
    <property type="term" value="F:glycosyltransferase activity"/>
    <property type="evidence" value="ECO:0007669"/>
    <property type="project" value="UniProtKB-KW"/>
</dbReference>
<organism evidence="7 8">
    <name type="scientific">Chenopodium quinoa</name>
    <name type="common">Quinoa</name>
    <dbReference type="NCBI Taxonomy" id="63459"/>
    <lineage>
        <taxon>Eukaryota</taxon>
        <taxon>Viridiplantae</taxon>
        <taxon>Streptophyta</taxon>
        <taxon>Embryophyta</taxon>
        <taxon>Tracheophyta</taxon>
        <taxon>Spermatophyta</taxon>
        <taxon>Magnoliopsida</taxon>
        <taxon>eudicotyledons</taxon>
        <taxon>Gunneridae</taxon>
        <taxon>Pentapetalae</taxon>
        <taxon>Caryophyllales</taxon>
        <taxon>Chenopodiaceae</taxon>
        <taxon>Chenopodioideae</taxon>
        <taxon>Atripliceae</taxon>
        <taxon>Chenopodium</taxon>
    </lineage>
</organism>
<reference evidence="7" key="1">
    <citation type="journal article" date="2017" name="Nature">
        <title>The genome of Chenopodium quinoa.</title>
        <authorList>
            <person name="Jarvis D.E."/>
            <person name="Ho Y.S."/>
            <person name="Lightfoot D.J."/>
            <person name="Schmoeckel S.M."/>
            <person name="Li B."/>
            <person name="Borm T.J.A."/>
            <person name="Ohyanagi H."/>
            <person name="Mineta K."/>
            <person name="Michell C.T."/>
            <person name="Saber N."/>
            <person name="Kharbatia N.M."/>
            <person name="Rupper R.R."/>
            <person name="Sharp A.R."/>
            <person name="Dally N."/>
            <person name="Boughton B.A."/>
            <person name="Woo Y.H."/>
            <person name="Gao G."/>
            <person name="Schijlen E.G.W.M."/>
            <person name="Guo X."/>
            <person name="Momin A.A."/>
            <person name="Negrao S."/>
            <person name="Al-Babili S."/>
            <person name="Gehring C."/>
            <person name="Roessner U."/>
            <person name="Jung C."/>
            <person name="Murphy K."/>
            <person name="Arold S.T."/>
            <person name="Gojobori T."/>
            <person name="van der Linden C.G."/>
            <person name="van Loo E.N."/>
            <person name="Jellen E.N."/>
            <person name="Maughan P.J."/>
            <person name="Tester M."/>
        </authorList>
    </citation>
    <scope>NUCLEOTIDE SEQUENCE [LARGE SCALE GENOMIC DNA]</scope>
    <source>
        <strain evidence="7">cv. PI 614886</strain>
    </source>
</reference>
<dbReference type="OMA" id="WHIPNNI"/>
<evidence type="ECO:0000256" key="3">
    <source>
        <dbReference type="ARBA" id="ARBA00022676"/>
    </source>
</evidence>
<dbReference type="InterPro" id="IPR040911">
    <property type="entry name" value="Exostosin_GT47"/>
</dbReference>
<evidence type="ECO:0000259" key="6">
    <source>
        <dbReference type="Pfam" id="PF03016"/>
    </source>
</evidence>
<comment type="subcellular location">
    <subcellularLocation>
        <location evidence="1">Golgi apparatus membrane</location>
        <topology evidence="1">Single-pass type II membrane protein</topology>
    </subcellularLocation>
</comment>
<dbReference type="Pfam" id="PF03016">
    <property type="entry name" value="Exostosin_GT47"/>
    <property type="match status" value="1"/>
</dbReference>